<dbReference type="EMBL" id="BLXT01005251">
    <property type="protein sequence ID" value="GFO21126.1"/>
    <property type="molecule type" value="Genomic_DNA"/>
</dbReference>
<protein>
    <submittedName>
        <fullName evidence="4">Apextrin</fullName>
    </submittedName>
</protein>
<evidence type="ECO:0000256" key="2">
    <source>
        <dbReference type="SAM" id="SignalP"/>
    </source>
</evidence>
<keyword evidence="5" id="KW-1185">Reference proteome</keyword>
<dbReference type="Proteomes" id="UP000735302">
    <property type="component" value="Unassembled WGS sequence"/>
</dbReference>
<dbReference type="Pfam" id="PF16977">
    <property type="entry name" value="ApeC"/>
    <property type="match status" value="1"/>
</dbReference>
<evidence type="ECO:0000256" key="1">
    <source>
        <dbReference type="SAM" id="Coils"/>
    </source>
</evidence>
<evidence type="ECO:0000313" key="5">
    <source>
        <dbReference type="Proteomes" id="UP000735302"/>
    </source>
</evidence>
<feature type="coiled-coil region" evidence="1">
    <location>
        <begin position="187"/>
        <end position="225"/>
    </location>
</feature>
<feature type="domain" description="Apextrin C-terminal" evidence="3">
    <location>
        <begin position="278"/>
        <end position="483"/>
    </location>
</feature>
<dbReference type="PANTHER" id="PTHR19324:SF33">
    <property type="entry name" value="MUCIN-5AC"/>
    <property type="match status" value="1"/>
</dbReference>
<dbReference type="AlphaFoldDB" id="A0AAV4BL42"/>
<dbReference type="PANTHER" id="PTHR19324">
    <property type="entry name" value="PERFORIN-LIKE PROTEIN 1"/>
    <property type="match status" value="1"/>
</dbReference>
<accession>A0AAV4BL42</accession>
<keyword evidence="2" id="KW-0732">Signal</keyword>
<evidence type="ECO:0000259" key="3">
    <source>
        <dbReference type="Pfam" id="PF16977"/>
    </source>
</evidence>
<reference evidence="4 5" key="1">
    <citation type="journal article" date="2021" name="Elife">
        <title>Chloroplast acquisition without the gene transfer in kleptoplastic sea slugs, Plakobranchus ocellatus.</title>
        <authorList>
            <person name="Maeda T."/>
            <person name="Takahashi S."/>
            <person name="Yoshida T."/>
            <person name="Shimamura S."/>
            <person name="Takaki Y."/>
            <person name="Nagai Y."/>
            <person name="Toyoda A."/>
            <person name="Suzuki Y."/>
            <person name="Arimoto A."/>
            <person name="Ishii H."/>
            <person name="Satoh N."/>
            <person name="Nishiyama T."/>
            <person name="Hasebe M."/>
            <person name="Maruyama T."/>
            <person name="Minagawa J."/>
            <person name="Obokata J."/>
            <person name="Shigenobu S."/>
        </authorList>
    </citation>
    <scope>NUCLEOTIDE SEQUENCE [LARGE SCALE GENOMIC DNA]</scope>
</reference>
<evidence type="ECO:0000313" key="4">
    <source>
        <dbReference type="EMBL" id="GFO21126.1"/>
    </source>
</evidence>
<proteinExistence type="predicted"/>
<feature type="signal peptide" evidence="2">
    <location>
        <begin position="1"/>
        <end position="25"/>
    </location>
</feature>
<keyword evidence="1" id="KW-0175">Coiled coil</keyword>
<name>A0AAV4BL42_9GAST</name>
<comment type="caution">
    <text evidence="4">The sequence shown here is derived from an EMBL/GenBank/DDBJ whole genome shotgun (WGS) entry which is preliminary data.</text>
</comment>
<gene>
    <name evidence="4" type="ORF">PoB_004763100</name>
</gene>
<dbReference type="InterPro" id="IPR031569">
    <property type="entry name" value="ApeC"/>
</dbReference>
<feature type="chain" id="PRO_5043382917" evidence="2">
    <location>
        <begin position="26"/>
        <end position="493"/>
    </location>
</feature>
<organism evidence="4 5">
    <name type="scientific">Plakobranchus ocellatus</name>
    <dbReference type="NCBI Taxonomy" id="259542"/>
    <lineage>
        <taxon>Eukaryota</taxon>
        <taxon>Metazoa</taxon>
        <taxon>Spiralia</taxon>
        <taxon>Lophotrochozoa</taxon>
        <taxon>Mollusca</taxon>
        <taxon>Gastropoda</taxon>
        <taxon>Heterobranchia</taxon>
        <taxon>Euthyneura</taxon>
        <taxon>Panpulmonata</taxon>
        <taxon>Sacoglossa</taxon>
        <taxon>Placobranchoidea</taxon>
        <taxon>Plakobranchidae</taxon>
        <taxon>Plakobranchus</taxon>
    </lineage>
</organism>
<sequence length="493" mass="56381">MEASGKIAKVTFVLLVCLVVSAVEARVNIDLQLDPMTLTTKVNLTRDYSVSCSVTEQRDRYSRYPRGFSSVLTRLRILMEKKGSSWQPLAQVTNMEPNDVYVDPAWPNTTADGRITTDITSQRSYLKLSWNGPTIDAVNNFRCDAVTFEFGYKNKGRYDWSDKRMKTDKLNSYSFAALSALERVDAISRLNSSASKAEEKEANMEDSLRKERAEIEKLLSRIKTRLAEAVSSHAATIDTTARRLSDGFIEASEKQTREIDRVESMLNTALEGSLLMLWPRGSYGLPKPATGCPFTTRSRWQAGERRHHTESIDRNKDAVSPGNHLEQPVLYRIWDKNFVFQRFCMRTLDVSFGPDWPKGSYCINKYSDCPEGFSWGTVKWQEENFRSDSTKTGKLPSGRYQSGKTELYYCCREDGLPDDPVDLPRFQPFYLYRRGGRCQQVAGMKVTEEFIRFDTENRYNGDQASGKHPDVELDNLVLHLCYYEQAMVSNSRM</sequence>